<evidence type="ECO:0000313" key="16">
    <source>
        <dbReference type="Proteomes" id="UP000515146"/>
    </source>
</evidence>
<dbReference type="PRINTS" id="PR00149">
    <property type="entry name" value="FUMRATELYASE"/>
</dbReference>
<dbReference type="EC" id="4.3.2.2" evidence="7 13"/>
<dbReference type="NCBIfam" id="TIGR00928">
    <property type="entry name" value="purB"/>
    <property type="match status" value="1"/>
</dbReference>
<comment type="catalytic activity">
    <reaction evidence="12 13">
        <text>N(6)-(1,2-dicarboxyethyl)-AMP = fumarate + AMP</text>
        <dbReference type="Rhea" id="RHEA:16853"/>
        <dbReference type="ChEBI" id="CHEBI:29806"/>
        <dbReference type="ChEBI" id="CHEBI:57567"/>
        <dbReference type="ChEBI" id="CHEBI:456215"/>
        <dbReference type="EC" id="4.3.2.2"/>
    </reaction>
</comment>
<dbReference type="GO" id="GO:0004018">
    <property type="term" value="F:N6-(1,2-dicarboxyethyl)AMP AMP-lyase (fumarate-forming) activity"/>
    <property type="evidence" value="ECO:0007669"/>
    <property type="project" value="InterPro"/>
</dbReference>
<dbReference type="Proteomes" id="UP000515146">
    <property type="component" value="Unplaced"/>
</dbReference>
<evidence type="ECO:0000256" key="6">
    <source>
        <dbReference type="ARBA" id="ARBA00011668"/>
    </source>
</evidence>
<name>A0A6P6XYA3_DERPT</name>
<dbReference type="FunFam" id="1.10.40.30:FF:000005">
    <property type="entry name" value="Adenylosuccinate lyase"/>
    <property type="match status" value="1"/>
</dbReference>
<dbReference type="Gene3D" id="1.10.275.60">
    <property type="match status" value="1"/>
</dbReference>
<dbReference type="InterPro" id="IPR022761">
    <property type="entry name" value="Fumarate_lyase_N"/>
</dbReference>
<keyword evidence="16" id="KW-1185">Reference proteome</keyword>
<evidence type="ECO:0000256" key="11">
    <source>
        <dbReference type="ARBA" id="ARBA00030717"/>
    </source>
</evidence>
<accession>A0A6P6XYA3</accession>
<evidence type="ECO:0000259" key="15">
    <source>
        <dbReference type="SMART" id="SM00998"/>
    </source>
</evidence>
<evidence type="ECO:0000256" key="9">
    <source>
        <dbReference type="ARBA" id="ARBA00022755"/>
    </source>
</evidence>
<evidence type="ECO:0000256" key="13">
    <source>
        <dbReference type="RuleBase" id="RU361172"/>
    </source>
</evidence>
<sequence length="489" mass="56058">MTAIKKTKKMTEFHLNRYQSPLSMRYASDEMNYNFSDMKKFSTWRRLWIILAKAEKELGIDITDEQIQEMENNHDNIDFEMAFEEEKKTRHDVMAHVIEFGQKCPSAAKIVHLGATSCFVGDNTDLICIRDGFDILLPKVARCISRVSKFAEQYYYLPTLGFTHFQPAQMVTVGKRACLWLQDLLISLRNMERAKDNLAFRGCKGTTGTQASFMQLFNGDEDKVKKLDQRVTEMAGFRRSYPVTGQTYSRLVDAEVLMSLSLLGSAIHKICTDIRLLANRKEIEEPFENTQIGSSAMPYKRNPMRSERCCSLARHLITLSADAFNTASVQWLERTLDDSANRRISLAEAFLTADIILNTMQNIFEGTVVYPAVINKHINEELPFMATENIIVAMVKKGGNRQECHEKIRVLSHQAAEQVKRLGLPNDLIERVRKDTYFNPIHAELDKLLDPKTFIGRAPNQVLEFIRDEVQPVLNQYKSYLDSKAIVNV</sequence>
<dbReference type="CDD" id="cd03302">
    <property type="entry name" value="Adenylsuccinate_lyase_2"/>
    <property type="match status" value="1"/>
</dbReference>
<dbReference type="GO" id="GO:0070626">
    <property type="term" value="F:(S)-2-(5-amino-1-(5-phospho-D-ribosyl)imidazole-4-carboxamido) succinate lyase (fumarate-forming) activity"/>
    <property type="evidence" value="ECO:0007669"/>
    <property type="project" value="TreeGrafter"/>
</dbReference>
<dbReference type="InterPro" id="IPR008948">
    <property type="entry name" value="L-Aspartase-like"/>
</dbReference>
<proteinExistence type="inferred from homology"/>
<dbReference type="GeneID" id="113792201"/>
<dbReference type="FunCoup" id="A0A6P6XYA3">
    <property type="interactions" value="1365"/>
</dbReference>
<comment type="subunit">
    <text evidence="6">Homotetramer. Residues from neighboring subunits contribute catalytic and substrate-binding residues to each active site.</text>
</comment>
<dbReference type="GO" id="GO:0005829">
    <property type="term" value="C:cytosol"/>
    <property type="evidence" value="ECO:0007669"/>
    <property type="project" value="TreeGrafter"/>
</dbReference>
<comment type="pathway">
    <text evidence="3 13">Purine metabolism; IMP biosynthesis via de novo pathway; 5-amino-1-(5-phospho-D-ribosyl)imidazole-4-carboxamide from 5-amino-1-(5-phospho-D-ribosyl)imidazole-4-carboxylate: step 2/2.</text>
</comment>
<dbReference type="Pfam" id="PF10397">
    <property type="entry name" value="ADSL_C"/>
    <property type="match status" value="1"/>
</dbReference>
<evidence type="ECO:0000256" key="3">
    <source>
        <dbReference type="ARBA" id="ARBA00004706"/>
    </source>
</evidence>
<comment type="similarity">
    <text evidence="5 13">Belongs to the lyase 1 family. Adenylosuccinate lyase subfamily.</text>
</comment>
<dbReference type="OrthoDB" id="406045at2759"/>
<dbReference type="PANTHER" id="PTHR43172:SF1">
    <property type="entry name" value="ADENYLOSUCCINATE LYASE"/>
    <property type="match status" value="1"/>
</dbReference>
<evidence type="ECO:0000256" key="14">
    <source>
        <dbReference type="SAM" id="Coils"/>
    </source>
</evidence>
<comment type="catalytic activity">
    <reaction evidence="1 13">
        <text>(2S)-2-[5-amino-1-(5-phospho-beta-D-ribosyl)imidazole-4-carboxamido]succinate = 5-amino-1-(5-phospho-beta-D-ribosyl)imidazole-4-carboxamide + fumarate</text>
        <dbReference type="Rhea" id="RHEA:23920"/>
        <dbReference type="ChEBI" id="CHEBI:29806"/>
        <dbReference type="ChEBI" id="CHEBI:58443"/>
        <dbReference type="ChEBI" id="CHEBI:58475"/>
        <dbReference type="EC" id="4.3.2.2"/>
    </reaction>
</comment>
<dbReference type="UniPathway" id="UPA00075">
    <property type="reaction ID" value="UER00336"/>
</dbReference>
<evidence type="ECO:0000256" key="2">
    <source>
        <dbReference type="ARBA" id="ARBA00002971"/>
    </source>
</evidence>
<reference evidence="17" key="1">
    <citation type="submission" date="2025-08" db="UniProtKB">
        <authorList>
            <consortium name="RefSeq"/>
        </authorList>
    </citation>
    <scope>IDENTIFICATION</scope>
    <source>
        <strain evidence="17">Airmid</strain>
    </source>
</reference>
<dbReference type="Gene3D" id="1.10.40.30">
    <property type="entry name" value="Fumarase/aspartase (C-terminal domain)"/>
    <property type="match status" value="1"/>
</dbReference>
<feature type="coiled-coil region" evidence="14">
    <location>
        <begin position="53"/>
        <end position="87"/>
    </location>
</feature>
<dbReference type="SMART" id="SM00998">
    <property type="entry name" value="ADSL_C"/>
    <property type="match status" value="1"/>
</dbReference>
<evidence type="ECO:0000256" key="4">
    <source>
        <dbReference type="ARBA" id="ARBA00004734"/>
    </source>
</evidence>
<dbReference type="Gene3D" id="1.20.200.10">
    <property type="entry name" value="Fumarase/aspartase (Central domain)"/>
    <property type="match status" value="1"/>
</dbReference>
<evidence type="ECO:0000256" key="12">
    <source>
        <dbReference type="ARBA" id="ARBA00047513"/>
    </source>
</evidence>
<feature type="domain" description="Adenylosuccinate lyase C-terminal" evidence="15">
    <location>
        <begin position="382"/>
        <end position="466"/>
    </location>
</feature>
<keyword evidence="10 13" id="KW-0456">Lyase</keyword>
<dbReference type="Pfam" id="PF00206">
    <property type="entry name" value="Lyase_1"/>
    <property type="match status" value="1"/>
</dbReference>
<keyword evidence="14" id="KW-0175">Coiled coil</keyword>
<evidence type="ECO:0000256" key="10">
    <source>
        <dbReference type="ARBA" id="ARBA00023239"/>
    </source>
</evidence>
<comment type="pathway">
    <text evidence="4 13">Purine metabolism; AMP biosynthesis via de novo pathway; AMP from IMP: step 2/2.</text>
</comment>
<dbReference type="PANTHER" id="PTHR43172">
    <property type="entry name" value="ADENYLOSUCCINATE LYASE"/>
    <property type="match status" value="1"/>
</dbReference>
<dbReference type="GO" id="GO:0006189">
    <property type="term" value="P:'de novo' IMP biosynthetic process"/>
    <property type="evidence" value="ECO:0007669"/>
    <property type="project" value="UniProtKB-UniPathway"/>
</dbReference>
<dbReference type="InterPro" id="IPR004769">
    <property type="entry name" value="Pur_lyase"/>
</dbReference>
<dbReference type="InterPro" id="IPR020557">
    <property type="entry name" value="Fumarate_lyase_CS"/>
</dbReference>
<evidence type="ECO:0000256" key="8">
    <source>
        <dbReference type="ARBA" id="ARBA00017058"/>
    </source>
</evidence>
<dbReference type="PROSITE" id="PS00163">
    <property type="entry name" value="FUMARATE_LYASES"/>
    <property type="match status" value="1"/>
</dbReference>
<organism evidence="16 17">
    <name type="scientific">Dermatophagoides pteronyssinus</name>
    <name type="common">European house dust mite</name>
    <dbReference type="NCBI Taxonomy" id="6956"/>
    <lineage>
        <taxon>Eukaryota</taxon>
        <taxon>Metazoa</taxon>
        <taxon>Ecdysozoa</taxon>
        <taxon>Arthropoda</taxon>
        <taxon>Chelicerata</taxon>
        <taxon>Arachnida</taxon>
        <taxon>Acari</taxon>
        <taxon>Acariformes</taxon>
        <taxon>Sarcoptiformes</taxon>
        <taxon>Astigmata</taxon>
        <taxon>Psoroptidia</taxon>
        <taxon>Analgoidea</taxon>
        <taxon>Pyroglyphidae</taxon>
        <taxon>Dermatophagoidinae</taxon>
        <taxon>Dermatophagoides</taxon>
    </lineage>
</organism>
<dbReference type="AlphaFoldDB" id="A0A6P6XYA3"/>
<dbReference type="CTD" id="158"/>
<dbReference type="RefSeq" id="XP_027197911.1">
    <property type="nucleotide sequence ID" value="XM_027342110.1"/>
</dbReference>
<comment type="function">
    <text evidence="2">Catalyzes two non-sequential steps in de novo AMP synthesis: converts (S)-2-(5-amino-1-(5-phospho-D-ribosyl)imidazole-4-carboxamido)succinate (SAICAR) to fumarate plus 5-amino-1-(5-phospho-D-ribosyl)imidazole-4-carboxamide, and thereby also contributes to de novo IMP synthesis, and converts succinyladenosine monophosphate (SAMP) to AMP and fumarate.</text>
</comment>
<dbReference type="InterPro" id="IPR019468">
    <property type="entry name" value="AdenyloSucc_lyase_C"/>
</dbReference>
<evidence type="ECO:0000313" key="17">
    <source>
        <dbReference type="RefSeq" id="XP_027197911.1"/>
    </source>
</evidence>
<evidence type="ECO:0000256" key="1">
    <source>
        <dbReference type="ARBA" id="ARBA00000598"/>
    </source>
</evidence>
<dbReference type="SUPFAM" id="SSF48557">
    <property type="entry name" value="L-aspartase-like"/>
    <property type="match status" value="1"/>
</dbReference>
<dbReference type="InParanoid" id="A0A6P6XYA3"/>
<dbReference type="OMA" id="VQENAMK"/>
<dbReference type="FunFam" id="1.10.275.60:FF:000001">
    <property type="entry name" value="Adenylosuccinate lyase"/>
    <property type="match status" value="1"/>
</dbReference>
<dbReference type="GO" id="GO:0044208">
    <property type="term" value="P:'de novo' AMP biosynthetic process"/>
    <property type="evidence" value="ECO:0007669"/>
    <property type="project" value="UniProtKB-UniPathway"/>
</dbReference>
<dbReference type="KEGG" id="dpte:113792201"/>
<dbReference type="UniPathway" id="UPA00074">
    <property type="reaction ID" value="UER00132"/>
</dbReference>
<dbReference type="InterPro" id="IPR000362">
    <property type="entry name" value="Fumarate_lyase_fam"/>
</dbReference>
<gene>
    <name evidence="17" type="primary">LOC113792201</name>
</gene>
<protein>
    <recommendedName>
        <fullName evidence="8 13">Adenylosuccinate lyase</fullName>
        <shortName evidence="13">ASL</shortName>
        <ecNumber evidence="7 13">4.3.2.2</ecNumber>
    </recommendedName>
    <alternativeName>
        <fullName evidence="11 13">Adenylosuccinase</fullName>
    </alternativeName>
</protein>
<evidence type="ECO:0000256" key="7">
    <source>
        <dbReference type="ARBA" id="ARBA00012339"/>
    </source>
</evidence>
<keyword evidence="9 13" id="KW-0658">Purine biosynthesis</keyword>
<evidence type="ECO:0000256" key="5">
    <source>
        <dbReference type="ARBA" id="ARBA00008273"/>
    </source>
</evidence>